<comment type="caution">
    <text evidence="6">The sequence shown here is derived from an EMBL/GenBank/DDBJ whole genome shotgun (WGS) entry which is preliminary data.</text>
</comment>
<dbReference type="PANTHER" id="PTHR46193">
    <property type="entry name" value="6-PHOSPHOGLUCONATE PHOSPHATASE"/>
    <property type="match status" value="1"/>
</dbReference>
<dbReference type="AlphaFoldDB" id="A0A9Q4AAX3"/>
<keyword evidence="7" id="KW-1185">Reference proteome</keyword>
<evidence type="ECO:0000256" key="5">
    <source>
        <dbReference type="ARBA" id="ARBA00023277"/>
    </source>
</evidence>
<dbReference type="GO" id="GO:0003824">
    <property type="term" value="F:catalytic activity"/>
    <property type="evidence" value="ECO:0007669"/>
    <property type="project" value="UniProtKB-ARBA"/>
</dbReference>
<dbReference type="EMBL" id="JAKNID010000003">
    <property type="protein sequence ID" value="MCG4564170.1"/>
    <property type="molecule type" value="Genomic_DNA"/>
</dbReference>
<dbReference type="PANTHER" id="PTHR46193:SF18">
    <property type="entry name" value="HEXITOL PHOSPHATASE B"/>
    <property type="match status" value="1"/>
</dbReference>
<proteinExistence type="inferred from homology"/>
<dbReference type="Gene3D" id="3.40.50.1000">
    <property type="entry name" value="HAD superfamily/HAD-like"/>
    <property type="match status" value="1"/>
</dbReference>
<dbReference type="SFLD" id="SFLDS00003">
    <property type="entry name" value="Haloacid_Dehalogenase"/>
    <property type="match status" value="1"/>
</dbReference>
<name>A0A9Q4AAX3_9FIRM</name>
<comment type="similarity">
    <text evidence="2">Belongs to the HAD-like hydrolase superfamily. CbbY/CbbZ/Gph/YieH family.</text>
</comment>
<dbReference type="Gene3D" id="1.10.150.240">
    <property type="entry name" value="Putative phosphatase, domain 2"/>
    <property type="match status" value="1"/>
</dbReference>
<gene>
    <name evidence="6" type="ORF">L0P62_01800</name>
</gene>
<keyword evidence="4" id="KW-0460">Magnesium</keyword>
<organism evidence="6 7">
    <name type="scientific">Anaerosalibacter bizertensis</name>
    <dbReference type="NCBI Taxonomy" id="932217"/>
    <lineage>
        <taxon>Bacteria</taxon>
        <taxon>Bacillati</taxon>
        <taxon>Bacillota</taxon>
        <taxon>Tissierellia</taxon>
        <taxon>Tissierellales</taxon>
        <taxon>Sporanaerobacteraceae</taxon>
        <taxon>Anaerosalibacter</taxon>
    </lineage>
</organism>
<dbReference type="InterPro" id="IPR023198">
    <property type="entry name" value="PGP-like_dom2"/>
</dbReference>
<dbReference type="InterPro" id="IPR036412">
    <property type="entry name" value="HAD-like_sf"/>
</dbReference>
<accession>A0A9Q4AAX3</accession>
<dbReference type="NCBIfam" id="TIGR01549">
    <property type="entry name" value="HAD-SF-IA-v1"/>
    <property type="match status" value="1"/>
</dbReference>
<reference evidence="6" key="1">
    <citation type="submission" date="2022-01" db="EMBL/GenBank/DDBJ databases">
        <title>Collection of gut derived symbiotic bacterial strains cultured from healthy donors.</title>
        <authorList>
            <person name="Lin H."/>
            <person name="Kohout C."/>
            <person name="Waligurski E."/>
            <person name="Pamer E.G."/>
        </authorList>
    </citation>
    <scope>NUCLEOTIDE SEQUENCE</scope>
    <source>
        <strain evidence="6">MSK.14.39</strain>
    </source>
</reference>
<evidence type="ECO:0000313" key="7">
    <source>
        <dbReference type="Proteomes" id="UP001108123"/>
    </source>
</evidence>
<comment type="cofactor">
    <cofactor evidence="1">
        <name>Mg(2+)</name>
        <dbReference type="ChEBI" id="CHEBI:18420"/>
    </cofactor>
</comment>
<evidence type="ECO:0000256" key="1">
    <source>
        <dbReference type="ARBA" id="ARBA00001946"/>
    </source>
</evidence>
<evidence type="ECO:0000256" key="3">
    <source>
        <dbReference type="ARBA" id="ARBA00022723"/>
    </source>
</evidence>
<keyword evidence="5" id="KW-0119">Carbohydrate metabolism</keyword>
<evidence type="ECO:0000256" key="4">
    <source>
        <dbReference type="ARBA" id="ARBA00022842"/>
    </source>
</evidence>
<dbReference type="InterPro" id="IPR051600">
    <property type="entry name" value="Beta-PGM-like"/>
</dbReference>
<dbReference type="RefSeq" id="WP_226807546.1">
    <property type="nucleotide sequence ID" value="NZ_JAJBNW010000008.1"/>
</dbReference>
<protein>
    <submittedName>
        <fullName evidence="6">HAD family phosphatase</fullName>
    </submittedName>
</protein>
<dbReference type="Pfam" id="PF13419">
    <property type="entry name" value="HAD_2"/>
    <property type="match status" value="1"/>
</dbReference>
<dbReference type="PRINTS" id="PR00413">
    <property type="entry name" value="HADHALOGNASE"/>
</dbReference>
<evidence type="ECO:0000313" key="6">
    <source>
        <dbReference type="EMBL" id="MCG4564170.1"/>
    </source>
</evidence>
<dbReference type="NCBIfam" id="TIGR01509">
    <property type="entry name" value="HAD-SF-IA-v3"/>
    <property type="match status" value="1"/>
</dbReference>
<dbReference type="InterPro" id="IPR006439">
    <property type="entry name" value="HAD-SF_hydro_IA"/>
</dbReference>
<evidence type="ECO:0000256" key="2">
    <source>
        <dbReference type="ARBA" id="ARBA00006171"/>
    </source>
</evidence>
<dbReference type="Proteomes" id="UP001108123">
    <property type="component" value="Unassembled WGS sequence"/>
</dbReference>
<dbReference type="GO" id="GO:0046872">
    <property type="term" value="F:metal ion binding"/>
    <property type="evidence" value="ECO:0007669"/>
    <property type="project" value="UniProtKB-KW"/>
</dbReference>
<dbReference type="SFLD" id="SFLDG01135">
    <property type="entry name" value="C1.5.6:_HAD__Beta-PGM__Phospha"/>
    <property type="match status" value="1"/>
</dbReference>
<sequence length="215" mass="24560">MKAIIFDMDGVIIDSEPLHTKLELELLEEFGGKISKEEHDAFTGTTDYHMWSTFKDRFNLEPSVEELIEIKKDRFIQNIHEVKLVDNFYEFMLKLYNEKYLLALASSNNRKSINLVMDKFNLKKYIEYSISGEEVVKGKPNPEIFLKAAEKLDVKPQECLVVEDSSAGVIAAKSAGMKCIGFKNPNSGNQDLSKADIIIEDFNELNLDDIKSPNR</sequence>
<keyword evidence="3" id="KW-0479">Metal-binding</keyword>
<dbReference type="SUPFAM" id="SSF56784">
    <property type="entry name" value="HAD-like"/>
    <property type="match status" value="1"/>
</dbReference>
<dbReference type="InterPro" id="IPR023214">
    <property type="entry name" value="HAD_sf"/>
</dbReference>
<dbReference type="SFLD" id="SFLDG01129">
    <property type="entry name" value="C1.5:_HAD__Beta-PGM__Phosphata"/>
    <property type="match status" value="1"/>
</dbReference>
<dbReference type="InterPro" id="IPR041492">
    <property type="entry name" value="HAD_2"/>
</dbReference>